<reference evidence="1 2" key="1">
    <citation type="journal article" date="2019" name="Nat. Ecol. Evol.">
        <title>Megaphylogeny resolves global patterns of mushroom evolution.</title>
        <authorList>
            <person name="Varga T."/>
            <person name="Krizsan K."/>
            <person name="Foldi C."/>
            <person name="Dima B."/>
            <person name="Sanchez-Garcia M."/>
            <person name="Sanchez-Ramirez S."/>
            <person name="Szollosi G.J."/>
            <person name="Szarkandi J.G."/>
            <person name="Papp V."/>
            <person name="Albert L."/>
            <person name="Andreopoulos W."/>
            <person name="Angelini C."/>
            <person name="Antonin V."/>
            <person name="Barry K.W."/>
            <person name="Bougher N.L."/>
            <person name="Buchanan P."/>
            <person name="Buyck B."/>
            <person name="Bense V."/>
            <person name="Catcheside P."/>
            <person name="Chovatia M."/>
            <person name="Cooper J."/>
            <person name="Damon W."/>
            <person name="Desjardin D."/>
            <person name="Finy P."/>
            <person name="Geml J."/>
            <person name="Haridas S."/>
            <person name="Hughes K."/>
            <person name="Justo A."/>
            <person name="Karasinski D."/>
            <person name="Kautmanova I."/>
            <person name="Kiss B."/>
            <person name="Kocsube S."/>
            <person name="Kotiranta H."/>
            <person name="LaButti K.M."/>
            <person name="Lechner B.E."/>
            <person name="Liimatainen K."/>
            <person name="Lipzen A."/>
            <person name="Lukacs Z."/>
            <person name="Mihaltcheva S."/>
            <person name="Morgado L.N."/>
            <person name="Niskanen T."/>
            <person name="Noordeloos M.E."/>
            <person name="Ohm R.A."/>
            <person name="Ortiz-Santana B."/>
            <person name="Ovrebo C."/>
            <person name="Racz N."/>
            <person name="Riley R."/>
            <person name="Savchenko A."/>
            <person name="Shiryaev A."/>
            <person name="Soop K."/>
            <person name="Spirin V."/>
            <person name="Szebenyi C."/>
            <person name="Tomsovsky M."/>
            <person name="Tulloss R.E."/>
            <person name="Uehling J."/>
            <person name="Grigoriev I.V."/>
            <person name="Vagvolgyi C."/>
            <person name="Papp T."/>
            <person name="Martin F.M."/>
            <person name="Miettinen O."/>
            <person name="Hibbett D.S."/>
            <person name="Nagy L.G."/>
        </authorList>
    </citation>
    <scope>NUCLEOTIDE SEQUENCE [LARGE SCALE GENOMIC DNA]</scope>
    <source>
        <strain evidence="1 2">NL-1719</strain>
    </source>
</reference>
<protein>
    <submittedName>
        <fullName evidence="1">Uncharacterized protein</fullName>
    </submittedName>
</protein>
<name>A0ACD3AHE9_9AGAR</name>
<sequence>MSLNITSHLPTKGHDLVAEMTCYSLPFGAIGFISHLLTGYTIICTSMNRRPLWPSHRLTSGRWDFFLAVGGILVSPALAIYTFTKCRNTWQLLTIGVWGFTLSFLNGVTAVTVSWTVWNEMKGAEDIIEGSELAGYYLDPKEVRRDHAELIDIPLLPVILSTFLYAAGTIVGMTGLISLMVRAWSPEDHRLYWLTVGFGILAGLIVVCIVLGGKDEHFPQVFFVFMFPLFSDWILGLLTGNLVGTPSSTHAGFYWGYFIGKRLATFNW</sequence>
<keyword evidence="2" id="KW-1185">Reference proteome</keyword>
<gene>
    <name evidence="1" type="ORF">BDN72DRAFT_901093</name>
</gene>
<dbReference type="EMBL" id="ML208452">
    <property type="protein sequence ID" value="TFK65007.1"/>
    <property type="molecule type" value="Genomic_DNA"/>
</dbReference>
<proteinExistence type="predicted"/>
<dbReference type="Proteomes" id="UP000308600">
    <property type="component" value="Unassembled WGS sequence"/>
</dbReference>
<evidence type="ECO:0000313" key="1">
    <source>
        <dbReference type="EMBL" id="TFK65007.1"/>
    </source>
</evidence>
<organism evidence="1 2">
    <name type="scientific">Pluteus cervinus</name>
    <dbReference type="NCBI Taxonomy" id="181527"/>
    <lineage>
        <taxon>Eukaryota</taxon>
        <taxon>Fungi</taxon>
        <taxon>Dikarya</taxon>
        <taxon>Basidiomycota</taxon>
        <taxon>Agaricomycotina</taxon>
        <taxon>Agaricomycetes</taxon>
        <taxon>Agaricomycetidae</taxon>
        <taxon>Agaricales</taxon>
        <taxon>Pluteineae</taxon>
        <taxon>Pluteaceae</taxon>
        <taxon>Pluteus</taxon>
    </lineage>
</organism>
<accession>A0ACD3AHE9</accession>
<evidence type="ECO:0000313" key="2">
    <source>
        <dbReference type="Proteomes" id="UP000308600"/>
    </source>
</evidence>